<keyword evidence="3" id="KW-0472">Membrane</keyword>
<organism evidence="4 5">
    <name type="scientific">Acidithiobacillus caldus (strain SM-1)</name>
    <dbReference type="NCBI Taxonomy" id="990288"/>
    <lineage>
        <taxon>Bacteria</taxon>
        <taxon>Pseudomonadati</taxon>
        <taxon>Pseudomonadota</taxon>
        <taxon>Acidithiobacillia</taxon>
        <taxon>Acidithiobacillales</taxon>
        <taxon>Acidithiobacillaceae</taxon>
        <taxon>Acidithiobacillus</taxon>
    </lineage>
</organism>
<protein>
    <submittedName>
        <fullName evidence="4">Fimbrial protein</fullName>
    </submittedName>
</protein>
<dbReference type="InterPro" id="IPR045584">
    <property type="entry name" value="Pilin-like"/>
</dbReference>
<dbReference type="Pfam" id="PF07963">
    <property type="entry name" value="N_methyl"/>
    <property type="match status" value="1"/>
</dbReference>
<proteinExistence type="inferred from homology"/>
<keyword evidence="3" id="KW-1133">Transmembrane helix</keyword>
<dbReference type="HOGENOM" id="CLU_1507498_0_0_6"/>
<accession>F9ZNR2</accession>
<dbReference type="SUPFAM" id="SSF54523">
    <property type="entry name" value="Pili subunits"/>
    <property type="match status" value="1"/>
</dbReference>
<dbReference type="GeneID" id="92931396"/>
<sequence>MRKNLSGSTFPKDDCRACEDGFTLIELMIVIAIIGIVAAIALPQYFQYIETAKAQAVTTNFKLAVDAVANAYAATNNGVVSNVYTTLNGQSATDIVDPVYGRGTPAFLVTGGAPVCGQVAITSSVISAAGPASVTLTVGTTGCSGSLGTSIAAALSAAQFPHAASTGVVVQQNGSVQN</sequence>
<evidence type="ECO:0000256" key="3">
    <source>
        <dbReference type="SAM" id="Phobius"/>
    </source>
</evidence>
<dbReference type="EMBL" id="CP002573">
    <property type="protein sequence ID" value="AEK58063.1"/>
    <property type="molecule type" value="Genomic_DNA"/>
</dbReference>
<keyword evidence="2" id="KW-0488">Methylation</keyword>
<dbReference type="InterPro" id="IPR012902">
    <property type="entry name" value="N_methyl_site"/>
</dbReference>
<dbReference type="NCBIfam" id="TIGR02532">
    <property type="entry name" value="IV_pilin_GFxxxE"/>
    <property type="match status" value="1"/>
</dbReference>
<dbReference type="AlphaFoldDB" id="F9ZNR2"/>
<comment type="similarity">
    <text evidence="1">Belongs to the N-Me-Phe pilin family.</text>
</comment>
<evidence type="ECO:0000256" key="2">
    <source>
        <dbReference type="ARBA" id="ARBA00022481"/>
    </source>
</evidence>
<evidence type="ECO:0000256" key="1">
    <source>
        <dbReference type="ARBA" id="ARBA00005233"/>
    </source>
</evidence>
<dbReference type="KEGG" id="acu:Atc_1414"/>
<dbReference type="PANTHER" id="PTHR30093:SF34">
    <property type="entry name" value="PREPILIN PEPTIDASE-DEPENDENT PROTEIN D"/>
    <property type="match status" value="1"/>
</dbReference>
<dbReference type="PANTHER" id="PTHR30093">
    <property type="entry name" value="GENERAL SECRETION PATHWAY PROTEIN G"/>
    <property type="match status" value="1"/>
</dbReference>
<keyword evidence="3" id="KW-0812">Transmembrane</keyword>
<dbReference type="RefSeq" id="WP_014002874.1">
    <property type="nucleotide sequence ID" value="NC_015850.1"/>
</dbReference>
<evidence type="ECO:0000313" key="4">
    <source>
        <dbReference type="EMBL" id="AEK58063.1"/>
    </source>
</evidence>
<feature type="transmembrane region" description="Helical" evidence="3">
    <location>
        <begin position="21"/>
        <end position="42"/>
    </location>
</feature>
<keyword evidence="5" id="KW-1185">Reference proteome</keyword>
<dbReference type="STRING" id="990288.Atc_1414"/>
<name>F9ZNR2_ACICS</name>
<evidence type="ECO:0000313" key="5">
    <source>
        <dbReference type="Proteomes" id="UP000006135"/>
    </source>
</evidence>
<reference evidence="4 5" key="1">
    <citation type="journal article" date="2011" name="J. Genet. Genomics">
        <title>Unraveling the Acidithiobacillus caldus complete genome and its central metabolisms for carbon assimilation.</title>
        <authorList>
            <person name="You X.Y."/>
            <person name="Guo X."/>
            <person name="Zheng H.J."/>
            <person name="Zhang M.J."/>
            <person name="Liu L.J."/>
            <person name="Zhu Y.Q."/>
            <person name="Zhu B."/>
            <person name="Wang S.Y."/>
            <person name="Zhao G.P."/>
            <person name="Poetsch A."/>
            <person name="Jiang C.Y."/>
            <person name="Liu S.J."/>
        </authorList>
    </citation>
    <scope>NUCLEOTIDE SEQUENCE [LARGE SCALE GENOMIC DNA]</scope>
    <source>
        <strain evidence="4 5">SM-1</strain>
    </source>
</reference>
<gene>
    <name evidence="4" type="ordered locus">Atc_1414</name>
</gene>
<dbReference type="Gene3D" id="3.30.700.10">
    <property type="entry name" value="Glycoprotein, Type 4 Pilin"/>
    <property type="match status" value="1"/>
</dbReference>
<dbReference type="Proteomes" id="UP000006135">
    <property type="component" value="Chromosome"/>
</dbReference>